<comment type="caution">
    <text evidence="2">The sequence shown here is derived from an EMBL/GenBank/DDBJ whole genome shotgun (WGS) entry which is preliminary data.</text>
</comment>
<gene>
    <name evidence="2" type="ORF">A2872_02850</name>
</gene>
<organism evidence="2 3">
    <name type="scientific">Candidatus Gottesmanbacteria bacterium RIFCSPHIGHO2_01_FULL_42_12</name>
    <dbReference type="NCBI Taxonomy" id="1798377"/>
    <lineage>
        <taxon>Bacteria</taxon>
        <taxon>Candidatus Gottesmaniibacteriota</taxon>
    </lineage>
</organism>
<evidence type="ECO:0000313" key="2">
    <source>
        <dbReference type="EMBL" id="OGG07116.1"/>
    </source>
</evidence>
<dbReference type="PANTHER" id="PTHR43798">
    <property type="entry name" value="MONOACYLGLYCEROL LIPASE"/>
    <property type="match status" value="1"/>
</dbReference>
<evidence type="ECO:0000313" key="3">
    <source>
        <dbReference type="Proteomes" id="UP000178681"/>
    </source>
</evidence>
<feature type="domain" description="AB hydrolase-1" evidence="1">
    <location>
        <begin position="23"/>
        <end position="257"/>
    </location>
</feature>
<accession>A0A1F5Z3W3</accession>
<dbReference type="InterPro" id="IPR000073">
    <property type="entry name" value="AB_hydrolase_1"/>
</dbReference>
<dbReference type="AlphaFoldDB" id="A0A1F5Z3W3"/>
<sequence length="269" mass="30879">MQEENLKIDEVTINYIHGGQGDILILFPGWPGNFSVNDKDLEFFSRYFEVFAVNIPGFGKSGAINDGPTLNKLMAVITEFIKKKGLNKYSLVGFSYGGMIALKLASLHPEKVNRLIVAAPLINFRYFELKTQFIIRLLISLRSVLTKFIPQIIKNDRIVNKFYYFISNYHYKSGDLEDYNRNVANIRAMNVNSCIDMFAFLPGVNLLSDLKSVKAKTLMLYGKRDDFMIDYSREVGNAMPNFDLKCIDCEHWDIILEYGSDNLVKFLKE</sequence>
<dbReference type="Gene3D" id="3.40.50.1820">
    <property type="entry name" value="alpha/beta hydrolase"/>
    <property type="match status" value="1"/>
</dbReference>
<dbReference type="PRINTS" id="PR00111">
    <property type="entry name" value="ABHYDROLASE"/>
</dbReference>
<proteinExistence type="predicted"/>
<name>A0A1F5Z3W3_9BACT</name>
<dbReference type="InterPro" id="IPR050266">
    <property type="entry name" value="AB_hydrolase_sf"/>
</dbReference>
<protein>
    <recommendedName>
        <fullName evidence="1">AB hydrolase-1 domain-containing protein</fullName>
    </recommendedName>
</protein>
<reference evidence="2 3" key="1">
    <citation type="journal article" date="2016" name="Nat. Commun.">
        <title>Thousands of microbial genomes shed light on interconnected biogeochemical processes in an aquifer system.</title>
        <authorList>
            <person name="Anantharaman K."/>
            <person name="Brown C.T."/>
            <person name="Hug L.A."/>
            <person name="Sharon I."/>
            <person name="Castelle C.J."/>
            <person name="Probst A.J."/>
            <person name="Thomas B.C."/>
            <person name="Singh A."/>
            <person name="Wilkins M.J."/>
            <person name="Karaoz U."/>
            <person name="Brodie E.L."/>
            <person name="Williams K.H."/>
            <person name="Hubbard S.S."/>
            <person name="Banfield J.F."/>
        </authorList>
    </citation>
    <scope>NUCLEOTIDE SEQUENCE [LARGE SCALE GENOMIC DNA]</scope>
</reference>
<dbReference type="InterPro" id="IPR029058">
    <property type="entry name" value="AB_hydrolase_fold"/>
</dbReference>
<dbReference type="EMBL" id="MFJG01000015">
    <property type="protein sequence ID" value="OGG07116.1"/>
    <property type="molecule type" value="Genomic_DNA"/>
</dbReference>
<dbReference type="STRING" id="1798377.A2872_02850"/>
<dbReference type="Pfam" id="PF00561">
    <property type="entry name" value="Abhydrolase_1"/>
    <property type="match status" value="1"/>
</dbReference>
<evidence type="ECO:0000259" key="1">
    <source>
        <dbReference type="Pfam" id="PF00561"/>
    </source>
</evidence>
<dbReference type="Proteomes" id="UP000178681">
    <property type="component" value="Unassembled WGS sequence"/>
</dbReference>
<dbReference type="SUPFAM" id="SSF53474">
    <property type="entry name" value="alpha/beta-Hydrolases"/>
    <property type="match status" value="1"/>
</dbReference>